<dbReference type="Gene3D" id="3.90.176.10">
    <property type="entry name" value="Toxin ADP-ribosyltransferase, Chain A, domain 1"/>
    <property type="match status" value="1"/>
</dbReference>
<feature type="compositionally biased region" description="Low complexity" evidence="1">
    <location>
        <begin position="436"/>
        <end position="460"/>
    </location>
</feature>
<evidence type="ECO:0000313" key="3">
    <source>
        <dbReference type="EMBL" id="PWK84409.1"/>
    </source>
</evidence>
<comment type="caution">
    <text evidence="3">The sequence shown here is derived from an EMBL/GenBank/DDBJ whole genome shotgun (WGS) entry which is preliminary data.</text>
</comment>
<dbReference type="RefSeq" id="WP_146231672.1">
    <property type="nucleotide sequence ID" value="NZ_QGHB01000008.1"/>
</dbReference>
<dbReference type="Proteomes" id="UP000246005">
    <property type="component" value="Unassembled WGS sequence"/>
</dbReference>
<dbReference type="Pfam" id="PF25547">
    <property type="entry name" value="WXG100_2"/>
    <property type="match status" value="1"/>
</dbReference>
<feature type="compositionally biased region" description="Pro residues" evidence="1">
    <location>
        <begin position="486"/>
        <end position="498"/>
    </location>
</feature>
<feature type="domain" description="Outer membrane channel protein CpnT-like N-terminal" evidence="2">
    <location>
        <begin position="15"/>
        <end position="131"/>
    </location>
</feature>
<evidence type="ECO:0000313" key="4">
    <source>
        <dbReference type="Proteomes" id="UP000246005"/>
    </source>
</evidence>
<reference evidence="3 4" key="1">
    <citation type="submission" date="2018-05" db="EMBL/GenBank/DDBJ databases">
        <title>Genomic Encyclopedia of Type Strains, Phase IV (KMG-IV): sequencing the most valuable type-strain genomes for metagenomic binning, comparative biology and taxonomic classification.</title>
        <authorList>
            <person name="Goeker M."/>
        </authorList>
    </citation>
    <scope>NUCLEOTIDE SEQUENCE [LARGE SCALE GENOMIC DNA]</scope>
    <source>
        <strain evidence="3 4">DSM 45480</strain>
    </source>
</reference>
<accession>A0A316HT31</accession>
<dbReference type="InterPro" id="IPR057746">
    <property type="entry name" value="CpnT-like_N"/>
</dbReference>
<evidence type="ECO:0000256" key="1">
    <source>
        <dbReference type="SAM" id="MobiDB-lite"/>
    </source>
</evidence>
<sequence>MAVHGNMTVPEELDWVFILLAGGSWPPGMEGDIWAIAEALEEAADEFDGVVHGLVVDLREVMNHVDETVGRAFWRYGEKLAEQPVFSAMGARDLAGIARGQSLNVQGAKLSMITQLVFAAQEIMSMWVNPVMWPLIGPFVGMMQGIVKVIFARLTQWMARAMQILVHKGASFVGKSVGVASVENVTTTIASIVTTMARQALEEGVEEVRDDAIVQVWQKIESDKAWDWQDTLNSFKYGAAAGAFAGMLHGGLARYKPNWARHWAAAGGIEGATEVFVGAITIPEGGDPGDIWKGMINGVVSGAGMSALESWKHRRDERLRQDKLGGLGEIKVDKVDVDIPGPVDAPPAYDGKPPSYVEATGTGSGGNTATGGNVVDTPRGSGNGGGSAVAGLRGNTSVTPSSGSGGSGNAGSGNASLPEPAVASPDEVAHGPAPVPTTSTTVPTASTTVPTASPGTSSPGSGVGAMPTSVNAPSAMASVPSATPGAPQPSPAPTPAPPKAVVTSGPAPTTLQSPATPTAQSGTTSPNVNTATSAAGQNTKTASTESAAPSMSPEATSNTPTDISPRPVAPMGEVVIDPGAAQDSDADIAHDLRSDTAGQSDVDGEVSGQHDASEKWSDSHKALLSAVNSELRDLQWPGGEIQSDDLSTVLSDLSARQVTLPKGLQGTAQLLAGQFVSGEITRMKGGAIGSFLESGRGGDNTASTTLPLSLFEGAMAEHPRPELISNAAPGSSARNPEISFVVRTVTDTEFSYGKAHTVDRPEPARSLLNVSGTERQHWRGEHTDVATTHGPGGAIDAAGTTGVTSSAREDLAAVFTDANAMPATSRSTVEPNLAVSALSVAAVVRLVGDAEALTAANARLAAGVATDGDRSAVAVNKYVQAMWSGGRTLDLTAGTSIERETNPTLVWAAALTYLASRPDAVAAVTEVVDRAWNGTRWVQVALPPEARARFSVQGKGTWFRSGKVIRPAVLVPVGQTLPPAAFDVPPLEIRFDDREPLARDVDAVARWLAEAVVELDGDGLPHPVFEIIGHGHGNRSVKGSGGASGERRAAKVRQQLLARFQPVLASLLSPADLAINAEAVIPDAVRGVQQDRSLPAKVTTYVRADLSIQLPQSPSPIVLHGTDTFGARRYFTAAQVQARALVDGNRRIVGVTYGAPTNPSILLRGFPDDPARQSGGTSRRIKPQGQVLPVPPDEELVAFPFPWADERRTFFVDTHGLPGTARITVHENGTTTEVDVDGDVLAQLVLRSAPFALRNPSTVDDFALYICYAGAGGTQGSVVEAFQRGMRAAGLDRPAHASTEKLTVFHRSTDTGIRHTLTLVEAGGSWVTAGGVRAADALTVDDVLVQMPSWAAKSSRARRRFAENSPLFSVVDRVSKVVTALEGQLMLPSGHGLLDLGKVAPVARNGEREDLVWEAAFRLLSTGPDAHRLAGVVDSPDTPQAALDALELRSSAPVSYNGKRTRWAAWREVTTPLPAGRSLDRTQVRKVGVASNAPESWPADGEKDPSESQPAPLTAEGGEPWGGTGTGLDLDEVAEAQFAPVAETVVDALRLYAPVNEIRYQESEDRGRVSHVVRRIEVEPGKWVREFTLKIYLSFSEDTSHQVAVDLWRTLLTAGNTFVNQGFRLPVSGDELRLQIVRADVPADADFSLTVDTPESPEPSSRVRWRSDDSNSALALRLLDLLGVRAGSATPVEEGLRFGLTQGDLQGLELQRPDSGWRNLAYADIPSHTGEVFVNAADYSGRARKVLPQQVVSKVLWVNGQVVGANFTGVTHPVRSAAWAASSQRASTVFLREMSQASGPREKDYGGRILPIMVPGLDSTTARVLTWHATPHLGAFYAMGIGDVVLDGAAGARTAQAVGVLQDQPEGGLVLLIACSAGGLREEGGFAFDFEAALANVGRHHRVVASSTEMSAVSGHRPTLLIRDGGHLRTFGATTVEDDDAVVVELVGAVLADWRYAAAEQRSGGEKVSLDDRAATLELIRELVADLRTSVGTRDGDLDLTRLHEMAGRWHSRPDVVVAAVLAYAASAPGLLPEVRTITDRRMDERGDTWTAVPLSRLARSRFTVTGRSTWDYERGEHRRPVRLVPLGTSAQLRLPDAEMIAPADLHFDVSTGRVDDLRAAELFIQAVAEWAVENEADDLPLPRVSVVGYGRMDGVPMSRDEASRKGAERAEIAADTLRQLLTHKIAQLLPENADSISADDVILDRRIKGSFEHRPVDQATASVTPASRTAGAWVVGTAYKVPQPLTLRVDHGPDQTTTAAATVGTQDVFAGFLVPTHVYVDRDGNLLGPDQHTKLEQRAESLAELAVRRQVDGFSLPIARVTGFDPVESEQAAAMRRGHVVRADLVSRLDGHLRSLAPAGLRTVDANLVLPRDFVTGAIEPEPDSTTLRVTISVELPPGPAVSSAVTAVPDAQALSARGPSITELPGGDRVVEPGRDAANEAPFDLLTSLDMVRSSAPVNEVRASSDRGPVNYDVRRIEVRPGFWVREIILRLRTNFATTSVQAQDRFWRHLEHGVENLFNRGFVLPDSGDLLRVQLLRLVDAADAHAEVFVDDAGSGWGAGRTDWVIGDASHVLAQHVADLLGAYDDTGTRPWTSKILTRRQLTGLDNQHVPGGLRSLPHSELPAATHVLWVSGTDAQRRTRRFTPGQVKKTLVQRDGKDVGVLFAKANHVAKWIRMRHRDNAVFLRDTIHNKTLTVGISGLDDDSTTIFDLHGDQTSGELEVDSIGTVEVGPEGFVDVAIDTGLLDRRPDGSLVVLISCSVAARPNEDGFLYAVQKLLETRNFRRRVVGGTDLVGVYPPEAGRGDGTNPTFSVQNGGHFNVFGETTVADDVMVVAELVAALDQKWRYADKRARSRKTKIAVEDRAGTLALLSQIVEMSRVSVQASGGNLDLVAVHELARGHQRPDIVEAAALVYMYQGDFPHVRSVTDYKRVKRVWQSVSLGALARERFTVTGKATWDEHETRRPVQFVPLGEVAPSRTSAPFVVDPVDIEYDLKTRRVRDRAALEKSARLLAEIAIENALDDIPLPEVRIVGFSRISLLVRDKQTASREAMRHAEETLNGLHTDVGRALQHLASRATKSLSADVVLRNVHLEGVAVPYLSRAATGRATITLHLPETVQAPAEDSPVEVTSKHGESFSLLARVVAQVENRVGSPAVARRVLSHVVDEVARELVEGGSARDLAERTADAFGFIEAGGVLDSLLSPAVKKSAVARLDDAVIVVRRLLAGGHEDIARNYVEAVRAGGLDGIGRGRVELTPTQINALATAVNRSARRQDEYKAAALARIGELNDTLRTTYPMADAEQMELILDAAHRHLESMRLVRNIDFGRAPSGAPRMPGRHRPTGAEFLTASGRFPNFWESGFSTGTAYVAGRGWVEEQFGYGAVLGRTAGDPANRRDRSADFAPTAPTELPVYGALNSSLQRGGAVAYGSSVLYLKEDLRSRVTFTAQDSAAYGQGGVESYTDGRHLFGLLAHGYPENVRLALADVTGFRYDPELRAQVEQDGYAAVGRYFEAQIHGGMSWNDVSRVVVNWGDLFGRQERNTTREEAEGLVAYLSAFAVANGYDFTVSLGQEIGTPGGLEAAEQQRALGLFGVSELGPLERDVLKALDRLAKPTPFPSRAGREDLLALAEVAQIDTGDPDAALAALWQRALRVVPTGGLPAVREEFGVAEREEMPGVSMRGREVAGDEEVERTPAQAPQPIIDVGSADHPSKRRIETVFDHAREAADWLGQMFASWAGTIPEAPRSDLSPGSQRDMVASVRRILDDPTVVTSRVEWHEYQRMHTLATRHLGAQHDDRTSFDLTGTQPGRVGVYLESEEPAADLRDEVIGGRLLVSSKLVMDTEDAERGHVVLSESRGGGGWTLEPAYAPAETSVLTDAVFDRYYNELAGAVGDHDRLRAIARAVRALQVLQPLGDGNGTLNVYLLLPRLLLANGFRPVFVRSTSRLFSGGFTVDQIATALRWGLDQQLPVEGGEEVVRAPLPESGSAEPPVAAVQAGSETSAGRTGLFHGDPAPRYFGDDEFRSTHEDRAWFEQSFGEYATFASSAELQDRRFGDIPKEELVAVLAFADGYHRDLNQALGTADQAVVIRNEHIMRTLVSGLNRFPAHHGAVIRTEYVSAAELPGIVDRYQPGVVVTENGFTSGTVAVRQQGGGNIAFTIHSETGRDLSGLRSSGDVVFIPGSRFKVITRVFIADDSIDGGGVWLIGLIQLTDMPSPSARAETEYDLTATAMVLADEAGLVDRLKSGRLNSEAGETALREALITVGNELTEAGFARTRDLATSLSWAFDLADRHGLVDLLLRQRVTSRTHGGVLADAMYELAEEHLEKHPGWEDRADRAIRSRSSDGDQVELDWLAADVVGSGELDESNGRGDELPNRTVLDDDSWRTSTASSAEWMEPHNPMHVSQWEQLRDNATPAYIRTAPFSVSDQSVIVPNRRPGGRPAMVLGSAFTESEAAYELRRMEVEPGRWVKEFTVKVFLRLPDGVAPERVESLQNAMHTGVNRFYNQGYRLPSGDQLHVRVEFAGSPAEATVNVDIHPDGVISSQHSFGLDDNGATLAHELGHTLGLYDAYSFDAILHNRDGRAGGRGLMSDGLYQADARLVPSEAWNLEHVALAGPAVVEGRGAVPDPDAPAGGVIEPSPVLRSSVARDTTYEVLHGGTPPAPSGPSVFELAKNGDLTALITLVREGHRDSLAALTEVAAANVTAQQVLVSLTGAGSMHAAASLVRNGDMHAHAEFGGRSAMELLVDLVNAARPLVPNRLARSLIRDLAAEGHSEAVRALVQTNDAAGLHQAILTGVEPARDGLRELAGSGDETALAALAQIRDVEALVEQIRRGDRHARELLQELAAEGHELALRALVDERDVPALVGLVVGAKVADARTGLARLAAEGSPDAASALARLGDAEGLRFFAPSAHHELRDLATRLSTGVRPDATTFTLRDVVREVAKRQDQSGPDAATALARDIARAYDVAELFGVVSRVLSHDVDGKALGRVLFDVLTTIMGPGDQAKAESVAQAFDLLDGVGLVGRFLAASVRPAVREIFGLVLGQIVDAQSSGNPTTSLTDHVDEASSALEQVLAASESEPVFGQLVQRQPVGRARRAFGMSFGCDDNHTAGLVAEKDAWSVQDLPGGRRVGPLLAAHLSQETAPAAAQSGDGWADVFAEAMWKRFGIHTLPGKYYEPGDSSSLDVRLAAGELTVAMLRHGKQVRMVDLFGGTMPRTPLRQTLMNRRPLTVIQNESGWHSGGRSLATTFDSPDVLVVGLQVLDHYASVETPDTSVLVDGFSLAVLLRWIGALDGQPDGGRIMLVATSSSNSGRGHLELADYLQRSLAELGVFRRVLVATDLARHELSQVVVPQGGHLVTFGGDDPVRVADELARAHEIRWTYRKPQHPSDEAVDLDERRAMLRMLDLQHHLTRVSDGPAENLRAAFNRLRTLARFEAVEVVLLAYATRKFQVRTLPEVWRLIATATPVDLADFDQIRGRGRKAAVKRSNSRGLPVRYDVQRAELSPGFWVREAQVRIQLVFSDDLPERARTEFWQNLVKVVEHVFNSGLTLPLSGDRLLVQVIRVDSEDQGPHVVVDVTSTSAPTGPARTTWSVRSTDHVLAQRIAGLLGADNPVQLPDRPGEMLTARQLASIDLLVSPDDVVSEPYPTQEAPAHWREVWLTGHDILGRERRFRGSEVASVPLSSEGRERGEVFSSSTSTWSPEVLDRLALSGVGEIQLIEEGGERRLGIEAPIDLDLVVVNADERTALLDVNTIGAVRVDGSTFAEVVLSTWATRTSSEKWLLLTGHAGQLTRSGGFAHDFAVRVHRAFPAVSVLSATQGVTVEVEPLGSTTLLVTSGGHLNLFRDGAASDDEVDKELDEISRALATGWTYATSDRTPGTRPAIRDRAATVDLVNRVVDGLLRSVPTSNGLLDLRALEITLGDWHQQPCKVLPLLLRHIAGHHDDLRRQIKTLVNRYYVGSPHPAAWRRVLDPAVERSLFTQIGKAVWDYKASWEMHGKWLQGDKVRTPVVMRKSGTPVPELDWDYSSLTTIIGFETSLMRLDPTAAGTIKDKKAIRQFAALLMQVVVEHNDQQRPLPIMTITGYGRPERGVITNQPDGAATGRKRAGAVLDALSKLLTGARSEKAVERQLLDTAVIRGVEEPRSTDRKVAARVEITVESREPAVRRLRDRGDLTSLADLAQGEVVPAQTALAEFARAGDAEALRALVRSSSLDALSDLAIEGIAEAGAALVQLAKSGNMPAIDWLEVLGDAAGLTDVADAEVRAARLRHLSRGDERAARRLAHLADVLDLADVQISEVSHAWKTLLKMAEAGHVGAIRVLARRDVTSFERLLATGVDAARVVAVELAKDGNADVLRMLTDLSDVVSLEQVGTAAATESLRTLGSRNEVAARAWMRLRA</sequence>
<evidence type="ECO:0000259" key="2">
    <source>
        <dbReference type="Pfam" id="PF25547"/>
    </source>
</evidence>
<protein>
    <submittedName>
        <fullName evidence="3">Uncharacterized protein DUF3626</fullName>
    </submittedName>
</protein>
<feature type="region of interest" description="Disordered" evidence="1">
    <location>
        <begin position="595"/>
        <end position="617"/>
    </location>
</feature>
<feature type="compositionally biased region" description="Polar residues" evidence="1">
    <location>
        <begin position="506"/>
        <end position="562"/>
    </location>
</feature>
<proteinExistence type="predicted"/>
<dbReference type="EMBL" id="QGHB01000008">
    <property type="protein sequence ID" value="PWK84409.1"/>
    <property type="molecule type" value="Genomic_DNA"/>
</dbReference>
<name>A0A316HT31_9PSEU</name>
<feature type="region of interest" description="Disordered" evidence="1">
    <location>
        <begin position="1477"/>
        <end position="1528"/>
    </location>
</feature>
<feature type="region of interest" description="Disordered" evidence="1">
    <location>
        <begin position="337"/>
        <end position="571"/>
    </location>
</feature>
<gene>
    <name evidence="3" type="ORF">C8D88_10824</name>
</gene>
<dbReference type="SUPFAM" id="SSF55486">
    <property type="entry name" value="Metalloproteases ('zincins'), catalytic domain"/>
    <property type="match status" value="1"/>
</dbReference>
<organism evidence="3 4">
    <name type="scientific">Lentzea atacamensis</name>
    <dbReference type="NCBI Taxonomy" id="531938"/>
    <lineage>
        <taxon>Bacteria</taxon>
        <taxon>Bacillati</taxon>
        <taxon>Actinomycetota</taxon>
        <taxon>Actinomycetes</taxon>
        <taxon>Pseudonocardiales</taxon>
        <taxon>Pseudonocardiaceae</taxon>
        <taxon>Lentzea</taxon>
    </lineage>
</organism>